<sequence>MMQDTARGEPDPPPTMVGVPADVSVGKALDGGRTRRRRRRNSRYRRRRYSPTAGEVVASAACEGDDEAGAGAEGDAGAGAPNLQSPQERQRQRSASWWARRRRRGSRQRRAPPPFPSAAAAASDSAWASCPGAPHVSSFFITEAAAEADEWSASAELHALVDDEEDDGDVSFSDGSEEEERYGGEAGNGMLQPDDLGPLSNLALQMPPHTLSCHG</sequence>
<feature type="compositionally biased region" description="Basic and acidic residues" evidence="1">
    <location>
        <begin position="1"/>
        <end position="10"/>
    </location>
</feature>
<protein>
    <submittedName>
        <fullName evidence="2">Uncharacterized protein</fullName>
    </submittedName>
</protein>
<proteinExistence type="predicted"/>
<accession>A0A7S1CIE6</accession>
<evidence type="ECO:0000256" key="1">
    <source>
        <dbReference type="SAM" id="MobiDB-lite"/>
    </source>
</evidence>
<evidence type="ECO:0000313" key="2">
    <source>
        <dbReference type="EMBL" id="CAD8920188.1"/>
    </source>
</evidence>
<gene>
    <name evidence="2" type="ORF">BSP0115_LOCUS13450</name>
</gene>
<dbReference type="EMBL" id="HBFS01020050">
    <property type="protein sequence ID" value="CAD8920188.1"/>
    <property type="molecule type" value="Transcribed_RNA"/>
</dbReference>
<reference evidence="2" key="1">
    <citation type="submission" date="2021-01" db="EMBL/GenBank/DDBJ databases">
        <authorList>
            <person name="Corre E."/>
            <person name="Pelletier E."/>
            <person name="Niang G."/>
            <person name="Scheremetjew M."/>
            <person name="Finn R."/>
            <person name="Kale V."/>
            <person name="Holt S."/>
            <person name="Cochrane G."/>
            <person name="Meng A."/>
            <person name="Brown T."/>
            <person name="Cohen L."/>
        </authorList>
    </citation>
    <scope>NUCLEOTIDE SEQUENCE</scope>
    <source>
        <strain evidence="2">Ms1</strain>
    </source>
</reference>
<feature type="compositionally biased region" description="Basic residues" evidence="1">
    <location>
        <begin position="34"/>
        <end position="49"/>
    </location>
</feature>
<organism evidence="2">
    <name type="scientific">Bicosoecida sp. CB-2014</name>
    <dbReference type="NCBI Taxonomy" id="1486930"/>
    <lineage>
        <taxon>Eukaryota</taxon>
        <taxon>Sar</taxon>
        <taxon>Stramenopiles</taxon>
        <taxon>Bigyra</taxon>
        <taxon>Opalozoa</taxon>
        <taxon>Bicosoecida</taxon>
    </lineage>
</organism>
<dbReference type="AlphaFoldDB" id="A0A7S1CIE6"/>
<name>A0A7S1CIE6_9STRA</name>
<feature type="compositionally biased region" description="Acidic residues" evidence="1">
    <location>
        <begin position="162"/>
        <end position="180"/>
    </location>
</feature>
<feature type="region of interest" description="Disordered" evidence="1">
    <location>
        <begin position="160"/>
        <end position="215"/>
    </location>
</feature>
<feature type="compositionally biased region" description="Basic residues" evidence="1">
    <location>
        <begin position="99"/>
        <end position="110"/>
    </location>
</feature>
<feature type="region of interest" description="Disordered" evidence="1">
    <location>
        <begin position="1"/>
        <end position="123"/>
    </location>
</feature>